<feature type="non-terminal residue" evidence="1">
    <location>
        <position position="1"/>
    </location>
</feature>
<dbReference type="Proteomes" id="UP000789920">
    <property type="component" value="Unassembled WGS sequence"/>
</dbReference>
<sequence>LISNTPFNKRINDWKTLELEFIGRPMSSNLLINNGLRLLINFYNFV</sequence>
<reference evidence="1" key="1">
    <citation type="submission" date="2021-06" db="EMBL/GenBank/DDBJ databases">
        <authorList>
            <person name="Kallberg Y."/>
            <person name="Tangrot J."/>
            <person name="Rosling A."/>
        </authorList>
    </citation>
    <scope>NUCLEOTIDE SEQUENCE</scope>
    <source>
        <strain evidence="1">MA461A</strain>
    </source>
</reference>
<dbReference type="EMBL" id="CAJVQC010125259">
    <property type="protein sequence ID" value="CAG8839949.1"/>
    <property type="molecule type" value="Genomic_DNA"/>
</dbReference>
<protein>
    <submittedName>
        <fullName evidence="1">10726_t:CDS:1</fullName>
    </submittedName>
</protein>
<gene>
    <name evidence="1" type="ORF">RPERSI_LOCUS31240</name>
</gene>
<keyword evidence="2" id="KW-1185">Reference proteome</keyword>
<feature type="non-terminal residue" evidence="1">
    <location>
        <position position="46"/>
    </location>
</feature>
<name>A0ACA9SHF5_9GLOM</name>
<evidence type="ECO:0000313" key="2">
    <source>
        <dbReference type="Proteomes" id="UP000789920"/>
    </source>
</evidence>
<proteinExistence type="predicted"/>
<comment type="caution">
    <text evidence="1">The sequence shown here is derived from an EMBL/GenBank/DDBJ whole genome shotgun (WGS) entry which is preliminary data.</text>
</comment>
<accession>A0ACA9SHF5</accession>
<evidence type="ECO:0000313" key="1">
    <source>
        <dbReference type="EMBL" id="CAG8839949.1"/>
    </source>
</evidence>
<organism evidence="1 2">
    <name type="scientific">Racocetra persica</name>
    <dbReference type="NCBI Taxonomy" id="160502"/>
    <lineage>
        <taxon>Eukaryota</taxon>
        <taxon>Fungi</taxon>
        <taxon>Fungi incertae sedis</taxon>
        <taxon>Mucoromycota</taxon>
        <taxon>Glomeromycotina</taxon>
        <taxon>Glomeromycetes</taxon>
        <taxon>Diversisporales</taxon>
        <taxon>Gigasporaceae</taxon>
        <taxon>Racocetra</taxon>
    </lineage>
</organism>